<organism evidence="2 3">
    <name type="scientific">Halorubrum tibetense</name>
    <dbReference type="NCBI Taxonomy" id="175631"/>
    <lineage>
        <taxon>Archaea</taxon>
        <taxon>Methanobacteriati</taxon>
        <taxon>Methanobacteriota</taxon>
        <taxon>Stenosarchaea group</taxon>
        <taxon>Halobacteria</taxon>
        <taxon>Halobacteriales</taxon>
        <taxon>Haloferacaceae</taxon>
        <taxon>Halorubrum</taxon>
    </lineage>
</organism>
<accession>A0ABD5S9Y3</accession>
<dbReference type="InterPro" id="IPR050625">
    <property type="entry name" value="ParA/MinD_ATPase"/>
</dbReference>
<evidence type="ECO:0000313" key="3">
    <source>
        <dbReference type="Proteomes" id="UP001596442"/>
    </source>
</evidence>
<feature type="non-terminal residue" evidence="2">
    <location>
        <position position="202"/>
    </location>
</feature>
<name>A0ABD5S9Y3_9EURY</name>
<sequence>MATVYAVASAKGGVGKTTTTAAVATLLAGSGADVVAIDADIGMANLADALGIDPSGTTIHDVLAGDASPTDAVHAGPAGLRVIPGETDLDAYAAADPSRLSDVVEAFDDADYVLMDAGAGLSHDSTLPLGIADESLLVSTPERSALGDTEKTRQLAERIGGHVAGAAITRVDSGSDDAADDVVGELLDTTVLARIPEDTAVG</sequence>
<dbReference type="Gene3D" id="3.40.50.300">
    <property type="entry name" value="P-loop containing nucleotide triphosphate hydrolases"/>
    <property type="match status" value="1"/>
</dbReference>
<reference evidence="2 3" key="1">
    <citation type="journal article" date="2019" name="Int. J. Syst. Evol. Microbiol.">
        <title>The Global Catalogue of Microorganisms (GCM) 10K type strain sequencing project: providing services to taxonomists for standard genome sequencing and annotation.</title>
        <authorList>
            <consortium name="The Broad Institute Genomics Platform"/>
            <consortium name="The Broad Institute Genome Sequencing Center for Infectious Disease"/>
            <person name="Wu L."/>
            <person name="Ma J."/>
        </authorList>
    </citation>
    <scope>NUCLEOTIDE SEQUENCE [LARGE SCALE GENOMIC DNA]</scope>
    <source>
        <strain evidence="2 3">CGMCC 1.3239</strain>
    </source>
</reference>
<dbReference type="PANTHER" id="PTHR43384:SF10">
    <property type="entry name" value="ATPASE INVOLVED IN CHROMOSOME PARTITIONING, PARA_MIND FAMILY"/>
    <property type="match status" value="1"/>
</dbReference>
<keyword evidence="3" id="KW-1185">Reference proteome</keyword>
<evidence type="ECO:0000259" key="1">
    <source>
        <dbReference type="Pfam" id="PF01656"/>
    </source>
</evidence>
<gene>
    <name evidence="2" type="ORF">ACFQEU_04990</name>
</gene>
<dbReference type="SUPFAM" id="SSF52540">
    <property type="entry name" value="P-loop containing nucleoside triphosphate hydrolases"/>
    <property type="match status" value="1"/>
</dbReference>
<proteinExistence type="predicted"/>
<dbReference type="AlphaFoldDB" id="A0ABD5S9Y3"/>
<protein>
    <submittedName>
        <fullName evidence="2">AAA family ATPase</fullName>
    </submittedName>
</protein>
<evidence type="ECO:0000313" key="2">
    <source>
        <dbReference type="EMBL" id="MFC6752822.1"/>
    </source>
</evidence>
<dbReference type="Proteomes" id="UP001596442">
    <property type="component" value="Unassembled WGS sequence"/>
</dbReference>
<dbReference type="EMBL" id="JBHSWW010000043">
    <property type="protein sequence ID" value="MFC6752822.1"/>
    <property type="molecule type" value="Genomic_DNA"/>
</dbReference>
<dbReference type="InterPro" id="IPR002586">
    <property type="entry name" value="CobQ/CobB/MinD/ParA_Nub-bd_dom"/>
</dbReference>
<dbReference type="Pfam" id="PF01656">
    <property type="entry name" value="CbiA"/>
    <property type="match status" value="1"/>
</dbReference>
<dbReference type="RefSeq" id="WP_379779872.1">
    <property type="nucleotide sequence ID" value="NZ_JBHSWW010000043.1"/>
</dbReference>
<comment type="caution">
    <text evidence="2">The sequence shown here is derived from an EMBL/GenBank/DDBJ whole genome shotgun (WGS) entry which is preliminary data.</text>
</comment>
<dbReference type="PANTHER" id="PTHR43384">
    <property type="entry name" value="SEPTUM SITE-DETERMINING PROTEIN MIND HOMOLOG, CHLOROPLASTIC-RELATED"/>
    <property type="match status" value="1"/>
</dbReference>
<dbReference type="InterPro" id="IPR027417">
    <property type="entry name" value="P-loop_NTPase"/>
</dbReference>
<feature type="domain" description="CobQ/CobB/MinD/ParA nucleotide binding" evidence="1">
    <location>
        <begin position="6"/>
        <end position="201"/>
    </location>
</feature>